<dbReference type="InterPro" id="IPR036249">
    <property type="entry name" value="Thioredoxin-like_sf"/>
</dbReference>
<dbReference type="CDD" id="cd03031">
    <property type="entry name" value="GRX_GRX_like"/>
    <property type="match status" value="1"/>
</dbReference>
<name>A0A8T2VFL2_CERRI</name>
<dbReference type="SUPFAM" id="SSF52833">
    <property type="entry name" value="Thioredoxin-like"/>
    <property type="match status" value="1"/>
</dbReference>
<dbReference type="Gene3D" id="3.40.30.10">
    <property type="entry name" value="Glutaredoxin"/>
    <property type="match status" value="1"/>
</dbReference>
<evidence type="ECO:0000259" key="2">
    <source>
        <dbReference type="Pfam" id="PF00462"/>
    </source>
</evidence>
<dbReference type="Proteomes" id="UP000825935">
    <property type="component" value="Chromosome 1"/>
</dbReference>
<feature type="compositionally biased region" description="Acidic residues" evidence="1">
    <location>
        <begin position="1"/>
        <end position="11"/>
    </location>
</feature>
<accession>A0A8T2VFL2</accession>
<feature type="region of interest" description="Disordered" evidence="1">
    <location>
        <begin position="149"/>
        <end position="183"/>
    </location>
</feature>
<feature type="compositionally biased region" description="Low complexity" evidence="1">
    <location>
        <begin position="212"/>
        <end position="224"/>
    </location>
</feature>
<dbReference type="InterPro" id="IPR002109">
    <property type="entry name" value="Glutaredoxin"/>
</dbReference>
<dbReference type="Pfam" id="PF23733">
    <property type="entry name" value="GRXCR1-2_C"/>
    <property type="match status" value="1"/>
</dbReference>
<feature type="region of interest" description="Disordered" evidence="1">
    <location>
        <begin position="63"/>
        <end position="84"/>
    </location>
</feature>
<proteinExistence type="predicted"/>
<feature type="compositionally biased region" description="Basic residues" evidence="1">
    <location>
        <begin position="26"/>
        <end position="39"/>
    </location>
</feature>
<feature type="compositionally biased region" description="Basic and acidic residues" evidence="1">
    <location>
        <begin position="63"/>
        <end position="73"/>
    </location>
</feature>
<dbReference type="PANTHER" id="PTHR45669:SF7">
    <property type="entry name" value="F1N19.7"/>
    <property type="match status" value="1"/>
</dbReference>
<dbReference type="OrthoDB" id="423313at2759"/>
<evidence type="ECO:0000256" key="1">
    <source>
        <dbReference type="SAM" id="MobiDB-lite"/>
    </source>
</evidence>
<dbReference type="AlphaFoldDB" id="A0A8T2VFL2"/>
<keyword evidence="4" id="KW-1185">Reference proteome</keyword>
<feature type="domain" description="Glutaredoxin" evidence="2">
    <location>
        <begin position="296"/>
        <end position="362"/>
    </location>
</feature>
<gene>
    <name evidence="3" type="ORF">KP509_01G031400</name>
</gene>
<protein>
    <recommendedName>
        <fullName evidence="2">Glutaredoxin domain-containing protein</fullName>
    </recommendedName>
</protein>
<evidence type="ECO:0000313" key="4">
    <source>
        <dbReference type="Proteomes" id="UP000825935"/>
    </source>
</evidence>
<comment type="caution">
    <text evidence="3">The sequence shown here is derived from an EMBL/GenBank/DDBJ whole genome shotgun (WGS) entry which is preliminary data.</text>
</comment>
<evidence type="ECO:0000313" key="3">
    <source>
        <dbReference type="EMBL" id="KAH7445990.1"/>
    </source>
</evidence>
<organism evidence="3 4">
    <name type="scientific">Ceratopteris richardii</name>
    <name type="common">Triangle waterfern</name>
    <dbReference type="NCBI Taxonomy" id="49495"/>
    <lineage>
        <taxon>Eukaryota</taxon>
        <taxon>Viridiplantae</taxon>
        <taxon>Streptophyta</taxon>
        <taxon>Embryophyta</taxon>
        <taxon>Tracheophyta</taxon>
        <taxon>Polypodiopsida</taxon>
        <taxon>Polypodiidae</taxon>
        <taxon>Polypodiales</taxon>
        <taxon>Pteridineae</taxon>
        <taxon>Pteridaceae</taxon>
        <taxon>Parkerioideae</taxon>
        <taxon>Ceratopteris</taxon>
    </lineage>
</organism>
<dbReference type="PROSITE" id="PS51354">
    <property type="entry name" value="GLUTAREDOXIN_2"/>
    <property type="match status" value="1"/>
</dbReference>
<feature type="region of interest" description="Disordered" evidence="1">
    <location>
        <begin position="212"/>
        <end position="254"/>
    </location>
</feature>
<feature type="region of interest" description="Disordered" evidence="1">
    <location>
        <begin position="1"/>
        <end position="39"/>
    </location>
</feature>
<dbReference type="Pfam" id="PF00462">
    <property type="entry name" value="Glutaredoxin"/>
    <property type="match status" value="1"/>
</dbReference>
<reference evidence="3" key="1">
    <citation type="submission" date="2021-08" db="EMBL/GenBank/DDBJ databases">
        <title>WGS assembly of Ceratopteris richardii.</title>
        <authorList>
            <person name="Marchant D.B."/>
            <person name="Chen G."/>
            <person name="Jenkins J."/>
            <person name="Shu S."/>
            <person name="Leebens-Mack J."/>
            <person name="Grimwood J."/>
            <person name="Schmutz J."/>
            <person name="Soltis P."/>
            <person name="Soltis D."/>
            <person name="Chen Z.-H."/>
        </authorList>
    </citation>
    <scope>NUCLEOTIDE SEQUENCE</scope>
    <source>
        <strain evidence="3">Whitten #5841</strain>
        <tissue evidence="3">Leaf</tissue>
    </source>
</reference>
<sequence length="441" mass="49275">MAYENDCDGDTENMQIMEHGSSGRHGVPRRKSRFAPRGSKIHHIRTKSSEILQRFNLPRDDCCTAESGSHRSPETGTWEGGLTSKRRKNSLDLSVSSPILDGLEGHPRHNFCTFSTVAENPPTTAFLEQESPMDIDTRFESNNCADSSAFNEVIPGGSQRIADSTNPGSRSPEKSHVKTPSSPLFDPSILAAFEEAIESVRCSDLDDTWMLDSDNSNEPSSFSSGKFTWNSSEASSDEENGGRSNELFGNALDDSSHVGFPREIGDQVKRQKIDIAYTGLQQFELRCPPKGEDKVVLYFTSMRGVRRTYKDCCTLRNILQGLHVEVDERDVWMHCKFKEELADLLGEWAFPVPRLFIKGRYIGGIEEVEQLNDDGVLTKLVEDLPKLGKSRKTCEGCADVRFIPCLTCSGSRKHLDDEIDKIVPCFECNENGLIMCPLCRK</sequence>
<dbReference type="PANTHER" id="PTHR45669">
    <property type="entry name" value="GLUTAREDOXIN DOMAIN-CONTAINING CYSTEINE-RICH PROTEIN CG12206-RELATED"/>
    <property type="match status" value="1"/>
</dbReference>
<dbReference type="EMBL" id="CM035406">
    <property type="protein sequence ID" value="KAH7445990.1"/>
    <property type="molecule type" value="Genomic_DNA"/>
</dbReference>
<feature type="compositionally biased region" description="Polar residues" evidence="1">
    <location>
        <begin position="225"/>
        <end position="234"/>
    </location>
</feature>